<protein>
    <submittedName>
        <fullName evidence="1">Isocitrate lyase/phosphoenolpyruvate mutase family protein</fullName>
    </submittedName>
</protein>
<reference evidence="1" key="1">
    <citation type="submission" date="2024-01" db="EMBL/GenBank/DDBJ databases">
        <title>Sequencing the genomes of a sandfly, Sergentomyia squamirostris, and its two endosymbionts.</title>
        <authorList>
            <person name="Itokawa K."/>
            <person name="Sanjoba C."/>
        </authorList>
    </citation>
    <scope>NUCLEOTIDE SEQUENCE</scope>
    <source>
        <strain evidence="1">RiSSQ</strain>
    </source>
</reference>
<gene>
    <name evidence="1" type="ORF">DMENIID0002_15110</name>
</gene>
<sequence length="262" mass="29614">MKRKFTEIEDNLFKTLHKKGNPLVLYNIWDVGSAQIVEKSGAKALATSSWAVAKSYGYEDGEKFPLKLALQNLKNIIEKVKVPVSFDFESGFASKLSDLIENVEHVIKTGAIGINFEDQIIGKEKARYSIEEQCKRIKAIKEAIKELLPNMFINARTDIFLQKDTSEHNEQDLKEAIERSKAYAEVGADGFFVPGLANHNFIKQLCEFSPIPVNIMVQDITTVKNLVDLGVSRISYGPFPYIAVMQELDKSATEVQNIYRYK</sequence>
<keyword evidence="1" id="KW-0456">Lyase</keyword>
<dbReference type="PANTHER" id="PTHR42905:SF16">
    <property type="entry name" value="CARBOXYPHOSPHONOENOLPYRUVATE PHOSPHONOMUTASE-LIKE PROTEIN (AFU_ORTHOLOGUE AFUA_5G07230)"/>
    <property type="match status" value="1"/>
</dbReference>
<dbReference type="CDD" id="cd00377">
    <property type="entry name" value="ICL_PEPM"/>
    <property type="match status" value="1"/>
</dbReference>
<proteinExistence type="predicted"/>
<dbReference type="EMBL" id="AP029170">
    <property type="protein sequence ID" value="BFD46865.1"/>
    <property type="molecule type" value="Genomic_DNA"/>
</dbReference>
<dbReference type="Gene3D" id="3.20.20.60">
    <property type="entry name" value="Phosphoenolpyruvate-binding domains"/>
    <property type="match status" value="1"/>
</dbReference>
<evidence type="ECO:0000313" key="1">
    <source>
        <dbReference type="EMBL" id="BFD46865.1"/>
    </source>
</evidence>
<accession>A0AAT9GAI3</accession>
<dbReference type="PANTHER" id="PTHR42905">
    <property type="entry name" value="PHOSPHOENOLPYRUVATE CARBOXYLASE"/>
    <property type="match status" value="1"/>
</dbReference>
<dbReference type="AlphaFoldDB" id="A0AAT9GAI3"/>
<dbReference type="InterPro" id="IPR015813">
    <property type="entry name" value="Pyrv/PenolPyrv_kinase-like_dom"/>
</dbReference>
<dbReference type="InterPro" id="IPR039556">
    <property type="entry name" value="ICL/PEPM"/>
</dbReference>
<dbReference type="InterPro" id="IPR040442">
    <property type="entry name" value="Pyrv_kinase-like_dom_sf"/>
</dbReference>
<dbReference type="SUPFAM" id="SSF51621">
    <property type="entry name" value="Phosphoenolpyruvate/pyruvate domain"/>
    <property type="match status" value="1"/>
</dbReference>
<dbReference type="GO" id="GO:0016829">
    <property type="term" value="F:lyase activity"/>
    <property type="evidence" value="ECO:0007669"/>
    <property type="project" value="UniProtKB-KW"/>
</dbReference>
<organism evidence="1">
    <name type="scientific">Candidatus Tisiphia endosymbiont of Sergentomyia squamirostris</name>
    <dbReference type="NCBI Taxonomy" id="3113639"/>
    <lineage>
        <taxon>Bacteria</taxon>
        <taxon>Pseudomonadati</taxon>
        <taxon>Pseudomonadota</taxon>
        <taxon>Alphaproteobacteria</taxon>
        <taxon>Rickettsiales</taxon>
        <taxon>Rickettsiaceae</taxon>
        <taxon>Rickettsieae</taxon>
        <taxon>Candidatus Tisiphia</taxon>
    </lineage>
</organism>
<name>A0AAT9GAI3_9RICK</name>
<dbReference type="Pfam" id="PF13714">
    <property type="entry name" value="PEP_mutase"/>
    <property type="match status" value="1"/>
</dbReference>